<name>A0A418WX73_9BURK</name>
<feature type="transmembrane region" description="Helical" evidence="5">
    <location>
        <begin position="79"/>
        <end position="98"/>
    </location>
</feature>
<organism evidence="6 7">
    <name type="scientific">Noviherbaspirillum cavernae</name>
    <dbReference type="NCBI Taxonomy" id="2320862"/>
    <lineage>
        <taxon>Bacteria</taxon>
        <taxon>Pseudomonadati</taxon>
        <taxon>Pseudomonadota</taxon>
        <taxon>Betaproteobacteria</taxon>
        <taxon>Burkholderiales</taxon>
        <taxon>Oxalobacteraceae</taxon>
        <taxon>Noviherbaspirillum</taxon>
    </lineage>
</organism>
<evidence type="ECO:0000256" key="3">
    <source>
        <dbReference type="ARBA" id="ARBA00022989"/>
    </source>
</evidence>
<dbReference type="EMBL" id="QYUN01000002">
    <property type="protein sequence ID" value="RJG04787.1"/>
    <property type="molecule type" value="Genomic_DNA"/>
</dbReference>
<evidence type="ECO:0000256" key="1">
    <source>
        <dbReference type="ARBA" id="ARBA00004141"/>
    </source>
</evidence>
<dbReference type="AlphaFoldDB" id="A0A418WX73"/>
<keyword evidence="7" id="KW-1185">Reference proteome</keyword>
<reference evidence="6 7" key="1">
    <citation type="submission" date="2018-09" db="EMBL/GenBank/DDBJ databases">
        <authorList>
            <person name="Zhu H."/>
        </authorList>
    </citation>
    <scope>NUCLEOTIDE SEQUENCE [LARGE SCALE GENOMIC DNA]</scope>
    <source>
        <strain evidence="6 7">K2R10-39</strain>
    </source>
</reference>
<dbReference type="Proteomes" id="UP000285190">
    <property type="component" value="Unassembled WGS sequence"/>
</dbReference>
<evidence type="ECO:0000313" key="6">
    <source>
        <dbReference type="EMBL" id="RJG04787.1"/>
    </source>
</evidence>
<keyword evidence="3 5" id="KW-1133">Transmembrane helix</keyword>
<gene>
    <name evidence="6" type="ORF">D3870_01010</name>
</gene>
<sequence>MNEIIETDPTKDECNLAMLAHLLGIFTGFVGALVLWLVRKDDGGFAAQEAKEALNFQITLAIAFVASILLKVILIGLLLIPLVFIANFVLSLVAAIAASKGKAYRYPFILRLVR</sequence>
<accession>A0A418WX73</accession>
<keyword evidence="4 5" id="KW-0472">Membrane</keyword>
<feature type="transmembrane region" description="Helical" evidence="5">
    <location>
        <begin position="16"/>
        <end position="38"/>
    </location>
</feature>
<dbReference type="OrthoDB" id="9808930at2"/>
<comment type="subcellular location">
    <subcellularLocation>
        <location evidence="1">Membrane</location>
        <topology evidence="1">Multi-pass membrane protein</topology>
    </subcellularLocation>
</comment>
<feature type="transmembrane region" description="Helical" evidence="5">
    <location>
        <begin position="54"/>
        <end position="73"/>
    </location>
</feature>
<dbReference type="InterPro" id="IPR019109">
    <property type="entry name" value="MamF_MmsF"/>
</dbReference>
<evidence type="ECO:0000256" key="2">
    <source>
        <dbReference type="ARBA" id="ARBA00022692"/>
    </source>
</evidence>
<protein>
    <submittedName>
        <fullName evidence="6">DUF4870 domain-containing protein</fullName>
    </submittedName>
</protein>
<evidence type="ECO:0000256" key="4">
    <source>
        <dbReference type="ARBA" id="ARBA00023136"/>
    </source>
</evidence>
<evidence type="ECO:0000313" key="7">
    <source>
        <dbReference type="Proteomes" id="UP000285190"/>
    </source>
</evidence>
<proteinExistence type="predicted"/>
<evidence type="ECO:0000256" key="5">
    <source>
        <dbReference type="SAM" id="Phobius"/>
    </source>
</evidence>
<comment type="caution">
    <text evidence="6">The sequence shown here is derived from an EMBL/GenBank/DDBJ whole genome shotgun (WGS) entry which is preliminary data.</text>
</comment>
<dbReference type="RefSeq" id="WP_119735931.1">
    <property type="nucleotide sequence ID" value="NZ_QYUN01000002.1"/>
</dbReference>
<keyword evidence="2 5" id="KW-0812">Transmembrane</keyword>
<dbReference type="Pfam" id="PF09685">
    <property type="entry name" value="MamF_MmsF"/>
    <property type="match status" value="1"/>
</dbReference>